<evidence type="ECO:0000259" key="1">
    <source>
        <dbReference type="Pfam" id="PF13302"/>
    </source>
</evidence>
<evidence type="ECO:0000313" key="3">
    <source>
        <dbReference type="Proteomes" id="UP000326554"/>
    </source>
</evidence>
<dbReference type="PANTHER" id="PTHR43792:SF1">
    <property type="entry name" value="N-ACETYLTRANSFERASE DOMAIN-CONTAINING PROTEIN"/>
    <property type="match status" value="1"/>
</dbReference>
<evidence type="ECO:0000313" key="2">
    <source>
        <dbReference type="EMBL" id="KAA9010596.1"/>
    </source>
</evidence>
<feature type="domain" description="N-acetyltransferase" evidence="1">
    <location>
        <begin position="15"/>
        <end position="151"/>
    </location>
</feature>
<keyword evidence="2" id="KW-0808">Transferase</keyword>
<name>A0A5J5GQC2_9RHOB</name>
<organism evidence="2 3">
    <name type="scientific">Histidinibacterium aquaticum</name>
    <dbReference type="NCBI Taxonomy" id="2613962"/>
    <lineage>
        <taxon>Bacteria</taxon>
        <taxon>Pseudomonadati</taxon>
        <taxon>Pseudomonadota</taxon>
        <taxon>Alphaproteobacteria</taxon>
        <taxon>Rhodobacterales</taxon>
        <taxon>Paracoccaceae</taxon>
        <taxon>Histidinibacterium</taxon>
    </lineage>
</organism>
<proteinExistence type="predicted"/>
<dbReference type="EMBL" id="VYQE01000001">
    <property type="protein sequence ID" value="KAA9010596.1"/>
    <property type="molecule type" value="Genomic_DNA"/>
</dbReference>
<dbReference type="PANTHER" id="PTHR43792">
    <property type="entry name" value="GNAT FAMILY, PUTATIVE (AFU_ORTHOLOGUE AFUA_3G00765)-RELATED-RELATED"/>
    <property type="match status" value="1"/>
</dbReference>
<dbReference type="InterPro" id="IPR051531">
    <property type="entry name" value="N-acetyltransferase"/>
</dbReference>
<reference evidence="2 3" key="1">
    <citation type="submission" date="2019-09" db="EMBL/GenBank/DDBJ databases">
        <authorList>
            <person name="Park J.-S."/>
            <person name="Choi H.-J."/>
        </authorList>
    </citation>
    <scope>NUCLEOTIDE SEQUENCE [LARGE SCALE GENOMIC DNA]</scope>
    <source>
        <strain evidence="2 3">176SS1-4</strain>
    </source>
</reference>
<sequence>MTETVIHIPTLETERLRLRAPEQRDFEAYADYCAGDRSRTVGGPFDRSAAFDRFCALIGHWQIRGYGRWIVADRATDAALGLSGLFRPEGWPEPEIAWTVFDHAEGRGVAFEAAKAVRAHAYETLGWSTVMSAIDPENARSIALARRMGCTPEGEFHHPVYGRLGIWRHVAPAEIKESV</sequence>
<dbReference type="Gene3D" id="3.40.630.30">
    <property type="match status" value="1"/>
</dbReference>
<gene>
    <name evidence="2" type="ORF">F3S47_04985</name>
</gene>
<dbReference type="GO" id="GO:0016747">
    <property type="term" value="F:acyltransferase activity, transferring groups other than amino-acyl groups"/>
    <property type="evidence" value="ECO:0007669"/>
    <property type="project" value="InterPro"/>
</dbReference>
<dbReference type="InterPro" id="IPR016181">
    <property type="entry name" value="Acyl_CoA_acyltransferase"/>
</dbReference>
<protein>
    <submittedName>
        <fullName evidence="2">GNAT family N-acetyltransferase</fullName>
    </submittedName>
</protein>
<keyword evidence="3" id="KW-1185">Reference proteome</keyword>
<comment type="caution">
    <text evidence="2">The sequence shown here is derived from an EMBL/GenBank/DDBJ whole genome shotgun (WGS) entry which is preliminary data.</text>
</comment>
<dbReference type="Proteomes" id="UP000326554">
    <property type="component" value="Unassembled WGS sequence"/>
</dbReference>
<dbReference type="Pfam" id="PF13302">
    <property type="entry name" value="Acetyltransf_3"/>
    <property type="match status" value="1"/>
</dbReference>
<accession>A0A5J5GQC2</accession>
<dbReference type="InterPro" id="IPR000182">
    <property type="entry name" value="GNAT_dom"/>
</dbReference>
<dbReference type="AlphaFoldDB" id="A0A5J5GQC2"/>
<dbReference type="RefSeq" id="WP_150444081.1">
    <property type="nucleotide sequence ID" value="NZ_VYQE01000001.1"/>
</dbReference>
<dbReference type="SUPFAM" id="SSF55729">
    <property type="entry name" value="Acyl-CoA N-acyltransferases (Nat)"/>
    <property type="match status" value="1"/>
</dbReference>